<dbReference type="PROSITE" id="PS50883">
    <property type="entry name" value="EAL"/>
    <property type="match status" value="1"/>
</dbReference>
<dbReference type="Pfam" id="PF00563">
    <property type="entry name" value="EAL"/>
    <property type="match status" value="1"/>
</dbReference>
<dbReference type="EMBL" id="LAPV01000093">
    <property type="protein sequence ID" value="KKC33193.1"/>
    <property type="molecule type" value="Genomic_DNA"/>
</dbReference>
<dbReference type="Proteomes" id="UP000033519">
    <property type="component" value="Unassembled WGS sequence"/>
</dbReference>
<comment type="caution">
    <text evidence="3">The sequence shown here is derived from an EMBL/GenBank/DDBJ whole genome shotgun (WGS) entry which is preliminary data.</text>
</comment>
<proteinExistence type="predicted"/>
<keyword evidence="1" id="KW-0472">Membrane</keyword>
<feature type="domain" description="EAL" evidence="2">
    <location>
        <begin position="146"/>
        <end position="398"/>
    </location>
</feature>
<accession>A0ABR5DYP5</accession>
<evidence type="ECO:0000256" key="1">
    <source>
        <dbReference type="SAM" id="Phobius"/>
    </source>
</evidence>
<evidence type="ECO:0000313" key="4">
    <source>
        <dbReference type="Proteomes" id="UP000033519"/>
    </source>
</evidence>
<keyword evidence="1" id="KW-0812">Transmembrane</keyword>
<reference evidence="3 4" key="1">
    <citation type="submission" date="2015-03" db="EMBL/GenBank/DDBJ databases">
        <authorList>
            <person name="Lepp D."/>
            <person name="Hassan Y.I."/>
            <person name="Li X.-Z."/>
            <person name="Zhou T."/>
        </authorList>
    </citation>
    <scope>NUCLEOTIDE SEQUENCE [LARGE SCALE GENOMIC DNA]</scope>
    <source>
        <strain evidence="3 4">Cr7-05</strain>
    </source>
</reference>
<protein>
    <recommendedName>
        <fullName evidence="2">EAL domain-containing protein</fullName>
    </recommendedName>
</protein>
<feature type="transmembrane region" description="Helical" evidence="1">
    <location>
        <begin position="29"/>
        <end position="47"/>
    </location>
</feature>
<name>A0ABR5DYP5_9HYPH</name>
<dbReference type="Gene3D" id="3.20.20.450">
    <property type="entry name" value="EAL domain"/>
    <property type="match status" value="1"/>
</dbReference>
<sequence length="407" mass="44178">MVYTFIALAATALGAVAYFGLTFTPAEAILAAVVFGCVCVVLLERSLRQRAESRLEKAIEDLSRLLATDAQAGAVLGQRINAIADINAEVRIDSVEADISVLGTVIRQVAEAVADIEDRAKAQAQPSGRDRMIAAAPPPVMREPEPTIPLELLRQGIEENRLIYHIQPVVTLPQRRPQGYDLVPRLRMQDGDLADRVDFMPRRGGEDVLRHIEGIGMVEAITISRRARTGGQPITLYVPLSRATLGDSSASEQMIVTLEANRAIAAGLIFAISENDWQGLTTGERAIADAMVKKGAGFSVTNVRSLRIDVAEMAAQGVRSLRIDAGHFIAEPQAFTDFHASDIANYIARFDIKLLATGITNERQIVELLEDGIVLVQGPHIAAPGPVRADLVVESSRQIPQLRRAEY</sequence>
<dbReference type="InterPro" id="IPR035919">
    <property type="entry name" value="EAL_sf"/>
</dbReference>
<organism evidence="3 4">
    <name type="scientific">Devosia psychrophila</name>
    <dbReference type="NCBI Taxonomy" id="728005"/>
    <lineage>
        <taxon>Bacteria</taxon>
        <taxon>Pseudomonadati</taxon>
        <taxon>Pseudomonadota</taxon>
        <taxon>Alphaproteobacteria</taxon>
        <taxon>Hyphomicrobiales</taxon>
        <taxon>Devosiaceae</taxon>
        <taxon>Devosia</taxon>
    </lineage>
</organism>
<dbReference type="InterPro" id="IPR001633">
    <property type="entry name" value="EAL_dom"/>
</dbReference>
<evidence type="ECO:0000259" key="2">
    <source>
        <dbReference type="PROSITE" id="PS50883"/>
    </source>
</evidence>
<evidence type="ECO:0000313" key="3">
    <source>
        <dbReference type="EMBL" id="KKC33193.1"/>
    </source>
</evidence>
<gene>
    <name evidence="3" type="ORF">WH91_09065</name>
</gene>
<keyword evidence="1" id="KW-1133">Transmembrane helix</keyword>
<dbReference type="SUPFAM" id="SSF141868">
    <property type="entry name" value="EAL domain-like"/>
    <property type="match status" value="1"/>
</dbReference>
<keyword evidence="4" id="KW-1185">Reference proteome</keyword>